<dbReference type="GO" id="GO:0016989">
    <property type="term" value="F:sigma factor antagonist activity"/>
    <property type="evidence" value="ECO:0007669"/>
    <property type="project" value="TreeGrafter"/>
</dbReference>
<keyword evidence="5" id="KW-1185">Reference proteome</keyword>
<keyword evidence="1" id="KW-0812">Transmembrane</keyword>
<dbReference type="InterPro" id="IPR006860">
    <property type="entry name" value="FecR"/>
</dbReference>
<gene>
    <name evidence="4" type="ORF">Mucpa_4900</name>
</gene>
<dbReference type="eggNOG" id="COG3712">
    <property type="taxonomic scope" value="Bacteria"/>
</dbReference>
<dbReference type="Pfam" id="PF04773">
    <property type="entry name" value="FecR"/>
    <property type="match status" value="1"/>
</dbReference>
<dbReference type="Proteomes" id="UP000002774">
    <property type="component" value="Chromosome"/>
</dbReference>
<dbReference type="PANTHER" id="PTHR30273">
    <property type="entry name" value="PERIPLASMIC SIGNAL SENSOR AND SIGMA FACTOR ACTIVATOR FECR-RELATED"/>
    <property type="match status" value="1"/>
</dbReference>
<sequence>MNWEILLKYINKEESDAEDRQVEEWLNEQKENSHVLEYLQKRKQQLQQPLKQSDIHQQWVILLDRIFESKPEEEQSRPFKLYSLIGIAASILLVSVLGWFYLQQGKSSADKQIFTLQTPANSRGRLTLPDGTLVYMGPASKITYDGAFGSDKRVLHLSGEAFFDVKHIAKKPFVIYTENQLAVTVLGTSFNVYSHKNHNIEVKVATGLVGITANHQTKFLRAGEQLNYQAGNGRMVTAAVDYKDAAALQNETLFFKNDGAVGIAAKLSRWYNIDVEVLPSAARHPRFSGEMKDTGINNLMKGLCYATGLQYRYKDPHTILLF</sequence>
<dbReference type="InterPro" id="IPR032508">
    <property type="entry name" value="FecR_C"/>
</dbReference>
<evidence type="ECO:0000259" key="2">
    <source>
        <dbReference type="Pfam" id="PF04773"/>
    </source>
</evidence>
<protein>
    <submittedName>
        <fullName evidence="4">Anti-FecI sigma factor, FecR</fullName>
    </submittedName>
</protein>
<evidence type="ECO:0000256" key="1">
    <source>
        <dbReference type="SAM" id="Phobius"/>
    </source>
</evidence>
<dbReference type="EMBL" id="CM001403">
    <property type="protein sequence ID" value="EHQ28984.1"/>
    <property type="molecule type" value="Genomic_DNA"/>
</dbReference>
<organism evidence="4 5">
    <name type="scientific">Mucilaginibacter paludis DSM 18603</name>
    <dbReference type="NCBI Taxonomy" id="714943"/>
    <lineage>
        <taxon>Bacteria</taxon>
        <taxon>Pseudomonadati</taxon>
        <taxon>Bacteroidota</taxon>
        <taxon>Sphingobacteriia</taxon>
        <taxon>Sphingobacteriales</taxon>
        <taxon>Sphingobacteriaceae</taxon>
        <taxon>Mucilaginibacter</taxon>
    </lineage>
</organism>
<dbReference type="Gene3D" id="3.55.50.30">
    <property type="match status" value="1"/>
</dbReference>
<feature type="domain" description="FecR protein" evidence="2">
    <location>
        <begin position="115"/>
        <end position="209"/>
    </location>
</feature>
<feature type="transmembrane region" description="Helical" evidence="1">
    <location>
        <begin position="81"/>
        <end position="102"/>
    </location>
</feature>
<dbReference type="Gene3D" id="2.60.120.1440">
    <property type="match status" value="1"/>
</dbReference>
<feature type="domain" description="Protein FecR C-terminal" evidence="3">
    <location>
        <begin position="253"/>
        <end position="315"/>
    </location>
</feature>
<name>H1Y797_9SPHI</name>
<dbReference type="AlphaFoldDB" id="H1Y797"/>
<keyword evidence="1" id="KW-0472">Membrane</keyword>
<evidence type="ECO:0000259" key="3">
    <source>
        <dbReference type="Pfam" id="PF16344"/>
    </source>
</evidence>
<dbReference type="Pfam" id="PF16344">
    <property type="entry name" value="FecR_C"/>
    <property type="match status" value="1"/>
</dbReference>
<dbReference type="RefSeq" id="WP_008509984.1">
    <property type="nucleotide sequence ID" value="NZ_CM001403.1"/>
</dbReference>
<dbReference type="PANTHER" id="PTHR30273:SF2">
    <property type="entry name" value="PROTEIN FECR"/>
    <property type="match status" value="1"/>
</dbReference>
<keyword evidence="1" id="KW-1133">Transmembrane helix</keyword>
<dbReference type="OrthoDB" id="1452822at2"/>
<evidence type="ECO:0000313" key="4">
    <source>
        <dbReference type="EMBL" id="EHQ28984.1"/>
    </source>
</evidence>
<dbReference type="STRING" id="714943.Mucpa_4900"/>
<accession>H1Y797</accession>
<dbReference type="InterPro" id="IPR012373">
    <property type="entry name" value="Ferrdict_sens_TM"/>
</dbReference>
<dbReference type="PIRSF" id="PIRSF018266">
    <property type="entry name" value="FecR"/>
    <property type="match status" value="1"/>
</dbReference>
<proteinExistence type="predicted"/>
<dbReference type="HOGENOM" id="CLU_050192_2_3_10"/>
<reference evidence="4" key="1">
    <citation type="submission" date="2011-09" db="EMBL/GenBank/DDBJ databases">
        <title>The permanent draft genome of Mucilaginibacter paludis DSM 18603.</title>
        <authorList>
            <consortium name="US DOE Joint Genome Institute (JGI-PGF)"/>
            <person name="Lucas S."/>
            <person name="Han J."/>
            <person name="Lapidus A."/>
            <person name="Bruce D."/>
            <person name="Goodwin L."/>
            <person name="Pitluck S."/>
            <person name="Peters L."/>
            <person name="Kyrpides N."/>
            <person name="Mavromatis K."/>
            <person name="Ivanova N."/>
            <person name="Mikhailova N."/>
            <person name="Held B."/>
            <person name="Detter J.C."/>
            <person name="Tapia R."/>
            <person name="Han C."/>
            <person name="Land M."/>
            <person name="Hauser L."/>
            <person name="Markowitz V."/>
            <person name="Cheng J.-F."/>
            <person name="Hugenholtz P."/>
            <person name="Woyke T."/>
            <person name="Wu D."/>
            <person name="Tindall B."/>
            <person name="Brambilla E."/>
            <person name="Klenk H.-P."/>
            <person name="Eisen J.A."/>
        </authorList>
    </citation>
    <scope>NUCLEOTIDE SEQUENCE [LARGE SCALE GENOMIC DNA]</scope>
    <source>
        <strain evidence="4">DSM 18603</strain>
    </source>
</reference>
<evidence type="ECO:0000313" key="5">
    <source>
        <dbReference type="Proteomes" id="UP000002774"/>
    </source>
</evidence>